<accession>A0A4S8KTG8</accession>
<protein>
    <submittedName>
        <fullName evidence="1">Uncharacterized protein</fullName>
    </submittedName>
</protein>
<dbReference type="Proteomes" id="UP000297245">
    <property type="component" value="Unassembled WGS sequence"/>
</dbReference>
<evidence type="ECO:0000313" key="2">
    <source>
        <dbReference type="Proteomes" id="UP000297245"/>
    </source>
</evidence>
<dbReference type="EMBL" id="ML180073">
    <property type="protein sequence ID" value="THU79137.1"/>
    <property type="molecule type" value="Genomic_DNA"/>
</dbReference>
<reference evidence="1 2" key="1">
    <citation type="journal article" date="2019" name="Nat. Ecol. Evol.">
        <title>Megaphylogeny resolves global patterns of mushroom evolution.</title>
        <authorList>
            <person name="Varga T."/>
            <person name="Krizsan K."/>
            <person name="Foldi C."/>
            <person name="Dima B."/>
            <person name="Sanchez-Garcia M."/>
            <person name="Sanchez-Ramirez S."/>
            <person name="Szollosi G.J."/>
            <person name="Szarkandi J.G."/>
            <person name="Papp V."/>
            <person name="Albert L."/>
            <person name="Andreopoulos W."/>
            <person name="Angelini C."/>
            <person name="Antonin V."/>
            <person name="Barry K.W."/>
            <person name="Bougher N.L."/>
            <person name="Buchanan P."/>
            <person name="Buyck B."/>
            <person name="Bense V."/>
            <person name="Catcheside P."/>
            <person name="Chovatia M."/>
            <person name="Cooper J."/>
            <person name="Damon W."/>
            <person name="Desjardin D."/>
            <person name="Finy P."/>
            <person name="Geml J."/>
            <person name="Haridas S."/>
            <person name="Hughes K."/>
            <person name="Justo A."/>
            <person name="Karasinski D."/>
            <person name="Kautmanova I."/>
            <person name="Kiss B."/>
            <person name="Kocsube S."/>
            <person name="Kotiranta H."/>
            <person name="LaButti K.M."/>
            <person name="Lechner B.E."/>
            <person name="Liimatainen K."/>
            <person name="Lipzen A."/>
            <person name="Lukacs Z."/>
            <person name="Mihaltcheva S."/>
            <person name="Morgado L.N."/>
            <person name="Niskanen T."/>
            <person name="Noordeloos M.E."/>
            <person name="Ohm R.A."/>
            <person name="Ortiz-Santana B."/>
            <person name="Ovrebo C."/>
            <person name="Racz N."/>
            <person name="Riley R."/>
            <person name="Savchenko A."/>
            <person name="Shiryaev A."/>
            <person name="Soop K."/>
            <person name="Spirin V."/>
            <person name="Szebenyi C."/>
            <person name="Tomsovsky M."/>
            <person name="Tulloss R.E."/>
            <person name="Uehling J."/>
            <person name="Grigoriev I.V."/>
            <person name="Vagvolgyi C."/>
            <person name="Papp T."/>
            <person name="Martin F.M."/>
            <person name="Miettinen O."/>
            <person name="Hibbett D.S."/>
            <person name="Nagy L.G."/>
        </authorList>
    </citation>
    <scope>NUCLEOTIDE SEQUENCE [LARGE SCALE GENOMIC DNA]</scope>
    <source>
        <strain evidence="1 2">CBS 962.96</strain>
    </source>
</reference>
<name>A0A4S8KTG8_DENBC</name>
<proteinExistence type="predicted"/>
<evidence type="ECO:0000313" key="1">
    <source>
        <dbReference type="EMBL" id="THU79137.1"/>
    </source>
</evidence>
<gene>
    <name evidence="1" type="ORF">K435DRAFT_973268</name>
</gene>
<organism evidence="1 2">
    <name type="scientific">Dendrothele bispora (strain CBS 962.96)</name>
    <dbReference type="NCBI Taxonomy" id="1314807"/>
    <lineage>
        <taxon>Eukaryota</taxon>
        <taxon>Fungi</taxon>
        <taxon>Dikarya</taxon>
        <taxon>Basidiomycota</taxon>
        <taxon>Agaricomycotina</taxon>
        <taxon>Agaricomycetes</taxon>
        <taxon>Agaricomycetidae</taxon>
        <taxon>Agaricales</taxon>
        <taxon>Agaricales incertae sedis</taxon>
        <taxon>Dendrothele</taxon>
    </lineage>
</organism>
<keyword evidence="2" id="KW-1185">Reference proteome</keyword>
<dbReference type="AlphaFoldDB" id="A0A4S8KTG8"/>
<sequence length="243" mass="27453">MGTANVLVLLRAMDAGKDGERNETNGEEERNRKVIEAVTAQISSKLDKLTTSQPNEDELLNNLMSKASDILESKIDQLIQSRTQANMNNGDTTHKTYAQALGTNGEEETEPLRTQNTKMDERRVKVQIAIKERQVLIALRTTDTGKQLEQENTKEIRDQLNKALERLTPPTGKNVKLGTVDRTDPLGSTYAFTLVTKKRDGDLIAEMTCKEAADWVQNAMTSNKLEEEMKETSNRTKWITWER</sequence>